<organism evidence="5 6">
    <name type="scientific">Oceanicella actignis</name>
    <dbReference type="NCBI Taxonomy" id="1189325"/>
    <lineage>
        <taxon>Bacteria</taxon>
        <taxon>Pseudomonadati</taxon>
        <taxon>Pseudomonadota</taxon>
        <taxon>Alphaproteobacteria</taxon>
        <taxon>Rhodobacterales</taxon>
        <taxon>Paracoccaceae</taxon>
        <taxon>Oceanicella</taxon>
    </lineage>
</organism>
<dbReference type="RefSeq" id="WP_091764161.1">
    <property type="nucleotide sequence ID" value="NZ_FOHL01000003.1"/>
</dbReference>
<evidence type="ECO:0000313" key="5">
    <source>
        <dbReference type="EMBL" id="SHN57701.1"/>
    </source>
</evidence>
<dbReference type="InterPro" id="IPR001867">
    <property type="entry name" value="OmpR/PhoB-type_DNA-bd"/>
</dbReference>
<evidence type="ECO:0000256" key="2">
    <source>
        <dbReference type="ARBA" id="ARBA00023125"/>
    </source>
</evidence>
<comment type="similarity">
    <text evidence="1">Belongs to the AfsR/DnrI/RedD regulatory family.</text>
</comment>
<evidence type="ECO:0000259" key="3">
    <source>
        <dbReference type="SMART" id="SM00862"/>
    </source>
</evidence>
<dbReference type="STRING" id="1189325.SAMN04488119_103116"/>
<dbReference type="Gene3D" id="1.25.40.10">
    <property type="entry name" value="Tetratricopeptide repeat domain"/>
    <property type="match status" value="2"/>
</dbReference>
<dbReference type="GO" id="GO:0006355">
    <property type="term" value="P:regulation of DNA-templated transcription"/>
    <property type="evidence" value="ECO:0007669"/>
    <property type="project" value="InterPro"/>
</dbReference>
<dbReference type="SUPFAM" id="SSF48452">
    <property type="entry name" value="TPR-like"/>
    <property type="match status" value="2"/>
</dbReference>
<dbReference type="GO" id="GO:0003677">
    <property type="term" value="F:DNA binding"/>
    <property type="evidence" value="ECO:0007669"/>
    <property type="project" value="UniProtKB-KW"/>
</dbReference>
<protein>
    <submittedName>
        <fullName evidence="5">DNA-binding transcriptional activator of the SARP family</fullName>
    </submittedName>
</protein>
<dbReference type="Pfam" id="PF12895">
    <property type="entry name" value="ANAPC3"/>
    <property type="match status" value="1"/>
</dbReference>
<dbReference type="PANTHER" id="PTHR35807">
    <property type="entry name" value="TRANSCRIPTIONAL REGULATOR REDD-RELATED"/>
    <property type="match status" value="1"/>
</dbReference>
<dbReference type="Gene3D" id="1.10.10.10">
    <property type="entry name" value="Winged helix-like DNA-binding domain superfamily/Winged helix DNA-binding domain"/>
    <property type="match status" value="1"/>
</dbReference>
<dbReference type="SUPFAM" id="SSF46894">
    <property type="entry name" value="C-terminal effector domain of the bipartite response regulators"/>
    <property type="match status" value="1"/>
</dbReference>
<keyword evidence="6" id="KW-1185">Reference proteome</keyword>
<dbReference type="InterPro" id="IPR016032">
    <property type="entry name" value="Sig_transdc_resp-reg_C-effctor"/>
</dbReference>
<evidence type="ECO:0000256" key="1">
    <source>
        <dbReference type="ARBA" id="ARBA00005820"/>
    </source>
</evidence>
<dbReference type="OrthoDB" id="9807521at2"/>
<dbReference type="InterPro" id="IPR011990">
    <property type="entry name" value="TPR-like_helical_dom_sf"/>
</dbReference>
<dbReference type="SMART" id="SM01043">
    <property type="entry name" value="BTAD"/>
    <property type="match status" value="1"/>
</dbReference>
<dbReference type="GO" id="GO:0000160">
    <property type="term" value="P:phosphorelay signal transduction system"/>
    <property type="evidence" value="ECO:0007669"/>
    <property type="project" value="InterPro"/>
</dbReference>
<evidence type="ECO:0000313" key="6">
    <source>
        <dbReference type="Proteomes" id="UP000184066"/>
    </source>
</evidence>
<dbReference type="EMBL" id="FRDL01000002">
    <property type="protein sequence ID" value="SHN57701.1"/>
    <property type="molecule type" value="Genomic_DNA"/>
</dbReference>
<dbReference type="InterPro" id="IPR005158">
    <property type="entry name" value="BTAD"/>
</dbReference>
<dbReference type="Proteomes" id="UP000184066">
    <property type="component" value="Unassembled WGS sequence"/>
</dbReference>
<proteinExistence type="inferred from homology"/>
<sequence length="678" mass="72353">MNLEAPSHPPRVAAGAATLRLYAMGAALAVASDPEGAPVGRLGAKGAAILAYLALQPGQAASRDALVELLWSQSAPEQGRASLRQEMRRMKRALGPAFDAVIDADNAAIALRPGAVWCDALEIEAAAAHRDADGLSRLADLHRGPFLGPLQVPEKDFQDWTATQASRLDSLTLDGLLRQLLLDQAAGRLERAANAARALLRIDPLQEDVHARLIALLVERGRLKSARAHLEDCRALFREELGEEPRAALEAYENALSSRRAARGAPPAAPAPAREGGDSFSARPLAAFKAADPNSPADVALLRETTAMMANCCWLRVRSCDELFAAGMSPAQIAAQVDYVITLGRRPDEAPRAFFSAARRGDGALVLAQDAEPMPGDASDPARALARRIAGRVTPALLTAEVALERARKTPPDGDFWRLLMAALGLRQAQDAELLRKARGFLQGALELHPDDSTALALLAQLHMAEGYRGLTPDPRAAFFVGREMARRAVRAQPRSALAHYSLGLGASFLEGTETGRALQLRALELNPAYAPAMAELARLFALEASEAEADFWADRALALSPDDARAPMWRAFKALAAYAARRPARALELARLAVAEAPDELFPALIAAASLAELGRMDEAAAALAPHGARLPDPAEELMRATLPFAEEARLDELLTTFKRIAAHARPGAKGRPASRG</sequence>
<dbReference type="InterPro" id="IPR051677">
    <property type="entry name" value="AfsR-DnrI-RedD_regulator"/>
</dbReference>
<dbReference type="Pfam" id="PF03704">
    <property type="entry name" value="BTAD"/>
    <property type="match status" value="1"/>
</dbReference>
<name>A0A1M7SGW4_9RHOB</name>
<feature type="domain" description="OmpR/PhoB-type" evidence="3">
    <location>
        <begin position="36"/>
        <end position="111"/>
    </location>
</feature>
<dbReference type="SMART" id="SM00862">
    <property type="entry name" value="Trans_reg_C"/>
    <property type="match status" value="1"/>
</dbReference>
<gene>
    <name evidence="5" type="ORF">SAMN05216200_102393</name>
</gene>
<feature type="domain" description="Bacterial transcriptional activator" evidence="4">
    <location>
        <begin position="118"/>
        <end position="257"/>
    </location>
</feature>
<keyword evidence="2 5" id="KW-0238">DNA-binding</keyword>
<reference evidence="5 6" key="1">
    <citation type="submission" date="2016-12" db="EMBL/GenBank/DDBJ databases">
        <authorList>
            <person name="Song W.-J."/>
            <person name="Kurnit D.M."/>
        </authorList>
    </citation>
    <scope>NUCLEOTIDE SEQUENCE [LARGE SCALE GENOMIC DNA]</scope>
    <source>
        <strain evidence="5 6">CGMCC 1.10808</strain>
    </source>
</reference>
<evidence type="ECO:0000259" key="4">
    <source>
        <dbReference type="SMART" id="SM01043"/>
    </source>
</evidence>
<accession>A0A1M7SGW4</accession>
<dbReference type="InterPro" id="IPR036388">
    <property type="entry name" value="WH-like_DNA-bd_sf"/>
</dbReference>
<dbReference type="AlphaFoldDB" id="A0A1M7SGW4"/>